<dbReference type="Proteomes" id="UP000587002">
    <property type="component" value="Unassembled WGS sequence"/>
</dbReference>
<keyword evidence="2" id="KW-1133">Transmembrane helix</keyword>
<evidence type="ECO:0000313" key="4">
    <source>
        <dbReference type="Proteomes" id="UP000587002"/>
    </source>
</evidence>
<comment type="caution">
    <text evidence="3">The sequence shown here is derived from an EMBL/GenBank/DDBJ whole genome shotgun (WGS) entry which is preliminary data.</text>
</comment>
<feature type="transmembrane region" description="Helical" evidence="2">
    <location>
        <begin position="41"/>
        <end position="65"/>
    </location>
</feature>
<evidence type="ECO:0000256" key="2">
    <source>
        <dbReference type="SAM" id="Phobius"/>
    </source>
</evidence>
<reference evidence="3 4" key="1">
    <citation type="submission" date="2020-07" db="EMBL/GenBank/DDBJ databases">
        <title>Sequencing the genomes of 1000 actinobacteria strains.</title>
        <authorList>
            <person name="Klenk H.-P."/>
        </authorList>
    </citation>
    <scope>NUCLEOTIDE SEQUENCE [LARGE SCALE GENOMIC DNA]</scope>
    <source>
        <strain evidence="3 4">DSM 44065</strain>
    </source>
</reference>
<gene>
    <name evidence="3" type="ORF">HNR68_000843</name>
</gene>
<name>A0A853AIV6_9PSEU</name>
<dbReference type="AlphaFoldDB" id="A0A853AIV6"/>
<keyword evidence="2" id="KW-0472">Membrane</keyword>
<sequence>MTARDPEHLLSAALRAHAGGSPGAVPPPPAPPPPRRERLPVAGVLLFAIVLGLATGAVAAAVTLLGSPLS</sequence>
<dbReference type="RefSeq" id="WP_179717819.1">
    <property type="nucleotide sequence ID" value="NZ_BAABFH010000001.1"/>
</dbReference>
<keyword evidence="4" id="KW-1185">Reference proteome</keyword>
<accession>A0A853AIV6</accession>
<dbReference type="EMBL" id="JACCFJ010000001">
    <property type="protein sequence ID" value="NYI82213.1"/>
    <property type="molecule type" value="Genomic_DNA"/>
</dbReference>
<evidence type="ECO:0000313" key="3">
    <source>
        <dbReference type="EMBL" id="NYI82213.1"/>
    </source>
</evidence>
<protein>
    <submittedName>
        <fullName evidence="3">Uncharacterized protein</fullName>
    </submittedName>
</protein>
<organism evidence="3 4">
    <name type="scientific">Saccharopolyspora hordei</name>
    <dbReference type="NCBI Taxonomy" id="1838"/>
    <lineage>
        <taxon>Bacteria</taxon>
        <taxon>Bacillati</taxon>
        <taxon>Actinomycetota</taxon>
        <taxon>Actinomycetes</taxon>
        <taxon>Pseudonocardiales</taxon>
        <taxon>Pseudonocardiaceae</taxon>
        <taxon>Saccharopolyspora</taxon>
    </lineage>
</organism>
<feature type="compositionally biased region" description="Pro residues" evidence="1">
    <location>
        <begin position="24"/>
        <end position="33"/>
    </location>
</feature>
<proteinExistence type="predicted"/>
<evidence type="ECO:0000256" key="1">
    <source>
        <dbReference type="SAM" id="MobiDB-lite"/>
    </source>
</evidence>
<feature type="region of interest" description="Disordered" evidence="1">
    <location>
        <begin position="13"/>
        <end position="37"/>
    </location>
</feature>
<keyword evidence="2" id="KW-0812">Transmembrane</keyword>